<protein>
    <submittedName>
        <fullName evidence="2 3">Uncharacterized protein</fullName>
    </submittedName>
</protein>
<organism evidence="2">
    <name type="scientific">Guillardia theta (strain CCMP2712)</name>
    <name type="common">Cryptophyte</name>
    <dbReference type="NCBI Taxonomy" id="905079"/>
    <lineage>
        <taxon>Eukaryota</taxon>
        <taxon>Cryptophyceae</taxon>
        <taxon>Pyrenomonadales</taxon>
        <taxon>Geminigeraceae</taxon>
        <taxon>Guillardia</taxon>
    </lineage>
</organism>
<dbReference type="EMBL" id="JH992969">
    <property type="protein sequence ID" value="EKX53693.1"/>
    <property type="molecule type" value="Genomic_DNA"/>
</dbReference>
<evidence type="ECO:0000313" key="4">
    <source>
        <dbReference type="Proteomes" id="UP000011087"/>
    </source>
</evidence>
<dbReference type="AlphaFoldDB" id="L1JZZ7"/>
<sequence length="301" mass="34587">MAVQVDKAERILLHLEKELSSMKAHYMEIQANDDYVHFTGDRNEDPDVNNAIGISSPFIEEPRNQRYMEVALSKTSQAVIGCSLCWDATDWDLITEISSCISPDGIDEERMRGIEKASNGQTDVNYTYEQSVDRSQILLKVISNAHEQLQALKTELKNNSDTYERLQQENQRIYSDLNRKNSMLRSEVQYLMETLDCHSPQLHSFLISEFGKDDCTVNTIAVEEMFHEGMKAHDMVGSAVCMLPEQYNEQLFATFESLKSKLTDELRTASRSACGRLMAEQVKEAKWLAIFIYMLCRFNYN</sequence>
<dbReference type="KEGG" id="gtt:GUITHDRAFT_100669"/>
<dbReference type="EnsemblProtists" id="EKX53693">
    <property type="protein sequence ID" value="EKX53693"/>
    <property type="gene ID" value="GUITHDRAFT_100669"/>
</dbReference>
<dbReference type="HOGENOM" id="CLU_925743_0_0_1"/>
<reference evidence="4" key="2">
    <citation type="submission" date="2012-11" db="EMBL/GenBank/DDBJ databases">
        <authorList>
            <person name="Kuo A."/>
            <person name="Curtis B.A."/>
            <person name="Tanifuji G."/>
            <person name="Burki F."/>
            <person name="Gruber A."/>
            <person name="Irimia M."/>
            <person name="Maruyama S."/>
            <person name="Arias M.C."/>
            <person name="Ball S.G."/>
            <person name="Gile G.H."/>
            <person name="Hirakawa Y."/>
            <person name="Hopkins J.F."/>
            <person name="Rensing S.A."/>
            <person name="Schmutz J."/>
            <person name="Symeonidi A."/>
            <person name="Elias M."/>
            <person name="Eveleigh R.J."/>
            <person name="Herman E.K."/>
            <person name="Klute M.J."/>
            <person name="Nakayama T."/>
            <person name="Obornik M."/>
            <person name="Reyes-Prieto A."/>
            <person name="Armbrust E.V."/>
            <person name="Aves S.J."/>
            <person name="Beiko R.G."/>
            <person name="Coutinho P."/>
            <person name="Dacks J.B."/>
            <person name="Durnford D.G."/>
            <person name="Fast N.M."/>
            <person name="Green B.R."/>
            <person name="Grisdale C."/>
            <person name="Hempe F."/>
            <person name="Henrissat B."/>
            <person name="Hoppner M.P."/>
            <person name="Ishida K.-I."/>
            <person name="Kim E."/>
            <person name="Koreny L."/>
            <person name="Kroth P.G."/>
            <person name="Liu Y."/>
            <person name="Malik S.-B."/>
            <person name="Maier U.G."/>
            <person name="McRose D."/>
            <person name="Mock T."/>
            <person name="Neilson J.A."/>
            <person name="Onodera N.T."/>
            <person name="Poole A.M."/>
            <person name="Pritham E.J."/>
            <person name="Richards T.A."/>
            <person name="Rocap G."/>
            <person name="Roy S.W."/>
            <person name="Sarai C."/>
            <person name="Schaack S."/>
            <person name="Shirato S."/>
            <person name="Slamovits C.H."/>
            <person name="Spencer D.F."/>
            <person name="Suzuki S."/>
            <person name="Worden A.Z."/>
            <person name="Zauner S."/>
            <person name="Barry K."/>
            <person name="Bell C."/>
            <person name="Bharti A.K."/>
            <person name="Crow J.A."/>
            <person name="Grimwood J."/>
            <person name="Kramer R."/>
            <person name="Lindquist E."/>
            <person name="Lucas S."/>
            <person name="Salamov A."/>
            <person name="McFadden G.I."/>
            <person name="Lane C.E."/>
            <person name="Keeling P.J."/>
            <person name="Gray M.W."/>
            <person name="Grigoriev I.V."/>
            <person name="Archibald J.M."/>
        </authorList>
    </citation>
    <scope>NUCLEOTIDE SEQUENCE</scope>
    <source>
        <strain evidence="4">CCMP2712</strain>
    </source>
</reference>
<accession>L1JZZ7</accession>
<dbReference type="RefSeq" id="XP_005840673.1">
    <property type="nucleotide sequence ID" value="XM_005840616.1"/>
</dbReference>
<dbReference type="GeneID" id="17310404"/>
<evidence type="ECO:0000313" key="3">
    <source>
        <dbReference type="EnsemblProtists" id="EKX53693"/>
    </source>
</evidence>
<proteinExistence type="predicted"/>
<reference evidence="2 4" key="1">
    <citation type="journal article" date="2012" name="Nature">
        <title>Algal genomes reveal evolutionary mosaicism and the fate of nucleomorphs.</title>
        <authorList>
            <consortium name="DOE Joint Genome Institute"/>
            <person name="Curtis B.A."/>
            <person name="Tanifuji G."/>
            <person name="Burki F."/>
            <person name="Gruber A."/>
            <person name="Irimia M."/>
            <person name="Maruyama S."/>
            <person name="Arias M.C."/>
            <person name="Ball S.G."/>
            <person name="Gile G.H."/>
            <person name="Hirakawa Y."/>
            <person name="Hopkins J.F."/>
            <person name="Kuo A."/>
            <person name="Rensing S.A."/>
            <person name="Schmutz J."/>
            <person name="Symeonidi A."/>
            <person name="Elias M."/>
            <person name="Eveleigh R.J."/>
            <person name="Herman E.K."/>
            <person name="Klute M.J."/>
            <person name="Nakayama T."/>
            <person name="Obornik M."/>
            <person name="Reyes-Prieto A."/>
            <person name="Armbrust E.V."/>
            <person name="Aves S.J."/>
            <person name="Beiko R.G."/>
            <person name="Coutinho P."/>
            <person name="Dacks J.B."/>
            <person name="Durnford D.G."/>
            <person name="Fast N.M."/>
            <person name="Green B.R."/>
            <person name="Grisdale C.J."/>
            <person name="Hempel F."/>
            <person name="Henrissat B."/>
            <person name="Hoppner M.P."/>
            <person name="Ishida K."/>
            <person name="Kim E."/>
            <person name="Koreny L."/>
            <person name="Kroth P.G."/>
            <person name="Liu Y."/>
            <person name="Malik S.B."/>
            <person name="Maier U.G."/>
            <person name="McRose D."/>
            <person name="Mock T."/>
            <person name="Neilson J.A."/>
            <person name="Onodera N.T."/>
            <person name="Poole A.M."/>
            <person name="Pritham E.J."/>
            <person name="Richards T.A."/>
            <person name="Rocap G."/>
            <person name="Roy S.W."/>
            <person name="Sarai C."/>
            <person name="Schaack S."/>
            <person name="Shirato S."/>
            <person name="Slamovits C.H."/>
            <person name="Spencer D.F."/>
            <person name="Suzuki S."/>
            <person name="Worden A.Z."/>
            <person name="Zauner S."/>
            <person name="Barry K."/>
            <person name="Bell C."/>
            <person name="Bharti A.K."/>
            <person name="Crow J.A."/>
            <person name="Grimwood J."/>
            <person name="Kramer R."/>
            <person name="Lindquist E."/>
            <person name="Lucas S."/>
            <person name="Salamov A."/>
            <person name="McFadden G.I."/>
            <person name="Lane C.E."/>
            <person name="Keeling P.J."/>
            <person name="Gray M.W."/>
            <person name="Grigoriev I.V."/>
            <person name="Archibald J.M."/>
        </authorList>
    </citation>
    <scope>NUCLEOTIDE SEQUENCE</scope>
    <source>
        <strain evidence="2 4">CCMP2712</strain>
    </source>
</reference>
<evidence type="ECO:0000256" key="1">
    <source>
        <dbReference type="SAM" id="Coils"/>
    </source>
</evidence>
<reference evidence="3" key="3">
    <citation type="submission" date="2015-06" db="UniProtKB">
        <authorList>
            <consortium name="EnsemblProtists"/>
        </authorList>
    </citation>
    <scope>IDENTIFICATION</scope>
</reference>
<keyword evidence="1" id="KW-0175">Coiled coil</keyword>
<name>L1JZZ7_GUITC</name>
<dbReference type="Proteomes" id="UP000011087">
    <property type="component" value="Unassembled WGS sequence"/>
</dbReference>
<keyword evidence="4" id="KW-1185">Reference proteome</keyword>
<feature type="coiled-coil region" evidence="1">
    <location>
        <begin position="139"/>
        <end position="183"/>
    </location>
</feature>
<evidence type="ECO:0000313" key="2">
    <source>
        <dbReference type="EMBL" id="EKX53693.1"/>
    </source>
</evidence>
<gene>
    <name evidence="2" type="ORF">GUITHDRAFT_100669</name>
</gene>
<dbReference type="PaxDb" id="55529-EKX53693"/>